<dbReference type="InterPro" id="IPR057700">
    <property type="entry name" value="DUF7940"/>
</dbReference>
<accession>H9D1I0</accession>
<dbReference type="GeneID" id="14016741"/>
<proteinExistence type="predicted"/>
<sequence>MKLIENWKECWKMTSFQLSLLVITLQWGQNLLVEMPQTPQEWTLSLSLLVLPLARVWKQTSLQNNKEA</sequence>
<dbReference type="Proteomes" id="UP000004791">
    <property type="component" value="Segment"/>
</dbReference>
<dbReference type="EMBL" id="JQ446452">
    <property type="protein sequence ID" value="AFE86222.1"/>
    <property type="molecule type" value="Genomic_DNA"/>
</dbReference>
<dbReference type="KEGG" id="vg:14016741"/>
<dbReference type="Pfam" id="PF25612">
    <property type="entry name" value="DUF7940"/>
    <property type="match status" value="1"/>
</dbReference>
<dbReference type="RefSeq" id="YP_007010567.1">
    <property type="nucleotide sequence ID" value="NC_019540.1"/>
</dbReference>
<name>H9D1I0_9CAUD</name>
<reference evidence="1 2" key="1">
    <citation type="journal article" date="2012" name="J. Virol.">
        <title>Sequence and structural characterization of great salt lake bacteriophage CW02, a member of the T7-like supergroup.</title>
        <authorList>
            <person name="Shen P.S."/>
            <person name="Domek M.J."/>
            <person name="Sanz-Garcia E."/>
            <person name="Makaju A."/>
            <person name="Taylor R.M."/>
            <person name="Hoggan R."/>
            <person name="Culumber M.D."/>
            <person name="Oberg C.J."/>
            <person name="Breakwell D.P."/>
            <person name="Prince J.T."/>
            <person name="Belnap D.M."/>
        </authorList>
    </citation>
    <scope>NUCLEOTIDE SEQUENCE [LARGE SCALE GENOMIC DNA]</scope>
</reference>
<keyword evidence="2" id="KW-1185">Reference proteome</keyword>
<protein>
    <submittedName>
        <fullName evidence="1">Uncharacterized protein</fullName>
    </submittedName>
</protein>
<evidence type="ECO:0000313" key="1">
    <source>
        <dbReference type="EMBL" id="AFE86222.1"/>
    </source>
</evidence>
<evidence type="ECO:0000313" key="2">
    <source>
        <dbReference type="Proteomes" id="UP000004791"/>
    </source>
</evidence>
<organism evidence="1 2">
    <name type="scientific">Salinivibrio phage CW02</name>
    <dbReference type="NCBI Taxonomy" id="1161935"/>
    <lineage>
        <taxon>Viruses</taxon>
        <taxon>Duplodnaviria</taxon>
        <taxon>Heunggongvirae</taxon>
        <taxon>Uroviricota</taxon>
        <taxon>Caudoviricetes</taxon>
        <taxon>Zobellviridae</taxon>
        <taxon>Salinovirus</taxon>
        <taxon>Salinovirus utanense</taxon>
    </lineage>
</organism>